<dbReference type="AlphaFoldDB" id="A0A6V8PLH8"/>
<dbReference type="SUPFAM" id="SSF51735">
    <property type="entry name" value="NAD(P)-binding Rossmann-fold domains"/>
    <property type="match status" value="1"/>
</dbReference>
<dbReference type="InterPro" id="IPR006368">
    <property type="entry name" value="GDP_Man_deHydtase"/>
</dbReference>
<evidence type="ECO:0000313" key="8">
    <source>
        <dbReference type="Proteomes" id="UP000568877"/>
    </source>
</evidence>
<reference evidence="7 8" key="1">
    <citation type="journal article" date="2020" name="Front. Microbiol.">
        <title>Single-cell genomics of novel Actinobacteria with the Wood-Ljungdahl pathway discovered in a serpentinizing system.</title>
        <authorList>
            <person name="Merino N."/>
            <person name="Kawai M."/>
            <person name="Boyd E.S."/>
            <person name="Colman D.R."/>
            <person name="McGlynn S.E."/>
            <person name="Nealson K.H."/>
            <person name="Kurokawa K."/>
            <person name="Hongoh Y."/>
        </authorList>
    </citation>
    <scope>NUCLEOTIDE SEQUENCE [LARGE SCALE GENOMIC DNA]</scope>
    <source>
        <strain evidence="7 8">S42</strain>
    </source>
</reference>
<dbReference type="InterPro" id="IPR016040">
    <property type="entry name" value="NAD(P)-bd_dom"/>
</dbReference>
<dbReference type="Proteomes" id="UP000568877">
    <property type="component" value="Unassembled WGS sequence"/>
</dbReference>
<name>A0A6V8PLH8_9ACTN</name>
<dbReference type="GO" id="GO:0042351">
    <property type="term" value="P:'de novo' GDP-L-fucose biosynthetic process"/>
    <property type="evidence" value="ECO:0007669"/>
    <property type="project" value="TreeGrafter"/>
</dbReference>
<evidence type="ECO:0000259" key="6">
    <source>
        <dbReference type="Pfam" id="PF16363"/>
    </source>
</evidence>
<evidence type="ECO:0000256" key="3">
    <source>
        <dbReference type="ARBA" id="ARBA00011989"/>
    </source>
</evidence>
<comment type="cofactor">
    <cofactor evidence="1">
        <name>NADP(+)</name>
        <dbReference type="ChEBI" id="CHEBI:58349"/>
    </cofactor>
</comment>
<feature type="domain" description="NAD(P)-binding" evidence="6">
    <location>
        <begin position="1"/>
        <end position="53"/>
    </location>
</feature>
<dbReference type="EC" id="4.2.1.47" evidence="3"/>
<dbReference type="PANTHER" id="PTHR43715:SF1">
    <property type="entry name" value="GDP-MANNOSE 4,6 DEHYDRATASE"/>
    <property type="match status" value="1"/>
</dbReference>
<comment type="caution">
    <text evidence="7">The sequence shown here is derived from an EMBL/GenBank/DDBJ whole genome shotgun (WGS) entry which is preliminary data.</text>
</comment>
<evidence type="ECO:0000256" key="5">
    <source>
        <dbReference type="SAM" id="MobiDB-lite"/>
    </source>
</evidence>
<keyword evidence="4" id="KW-0456">Lyase</keyword>
<dbReference type="Gene3D" id="3.40.50.720">
    <property type="entry name" value="NAD(P)-binding Rossmann-like Domain"/>
    <property type="match status" value="1"/>
</dbReference>
<evidence type="ECO:0000313" key="7">
    <source>
        <dbReference type="EMBL" id="GFP33479.1"/>
    </source>
</evidence>
<proteinExistence type="inferred from homology"/>
<dbReference type="GO" id="GO:0008446">
    <property type="term" value="F:GDP-mannose 4,6-dehydratase activity"/>
    <property type="evidence" value="ECO:0007669"/>
    <property type="project" value="UniProtKB-EC"/>
</dbReference>
<feature type="region of interest" description="Disordered" evidence="5">
    <location>
        <begin position="36"/>
        <end position="63"/>
    </location>
</feature>
<accession>A0A6V8PLH8</accession>
<evidence type="ECO:0000256" key="1">
    <source>
        <dbReference type="ARBA" id="ARBA00001937"/>
    </source>
</evidence>
<feature type="non-terminal residue" evidence="7">
    <location>
        <position position="63"/>
    </location>
</feature>
<sequence>MPEYTGDITALGTTRLLEAIKRSGIKTKFYQASSSEMFGATPPPQNEKTQFHSKPAHAKVLPS</sequence>
<dbReference type="EMBL" id="BLSA01000503">
    <property type="protein sequence ID" value="GFP33479.1"/>
    <property type="molecule type" value="Genomic_DNA"/>
</dbReference>
<dbReference type="InterPro" id="IPR036291">
    <property type="entry name" value="NAD(P)-bd_dom_sf"/>
</dbReference>
<protein>
    <recommendedName>
        <fullName evidence="3">GDP-mannose 4,6-dehydratase</fullName>
        <ecNumber evidence="3">4.2.1.47</ecNumber>
    </recommendedName>
</protein>
<dbReference type="PANTHER" id="PTHR43715">
    <property type="entry name" value="GDP-MANNOSE 4,6-DEHYDRATASE"/>
    <property type="match status" value="1"/>
</dbReference>
<comment type="similarity">
    <text evidence="2">Belongs to the NAD(P)-dependent epimerase/dehydratase family. GDP-mannose 4,6-dehydratase subfamily.</text>
</comment>
<evidence type="ECO:0000256" key="2">
    <source>
        <dbReference type="ARBA" id="ARBA00009263"/>
    </source>
</evidence>
<gene>
    <name evidence="7" type="ORF">HKBW3S42_01815</name>
</gene>
<evidence type="ECO:0000256" key="4">
    <source>
        <dbReference type="ARBA" id="ARBA00023239"/>
    </source>
</evidence>
<dbReference type="Pfam" id="PF16363">
    <property type="entry name" value="GDP_Man_Dehyd"/>
    <property type="match status" value="1"/>
</dbReference>
<organism evidence="7 8">
    <name type="scientific">Candidatus Hakubella thermalkaliphila</name>
    <dbReference type="NCBI Taxonomy" id="2754717"/>
    <lineage>
        <taxon>Bacteria</taxon>
        <taxon>Bacillati</taxon>
        <taxon>Actinomycetota</taxon>
        <taxon>Actinomycetota incertae sedis</taxon>
        <taxon>Candidatus Hakubellales</taxon>
        <taxon>Candidatus Hakubellaceae</taxon>
        <taxon>Candidatus Hakubella</taxon>
    </lineage>
</organism>